<dbReference type="InterPro" id="IPR013767">
    <property type="entry name" value="PAS_fold"/>
</dbReference>
<dbReference type="Gene3D" id="3.30.70.270">
    <property type="match status" value="1"/>
</dbReference>
<dbReference type="EC" id="2.7.7.65" evidence="10"/>
<organism evidence="10 11">
    <name type="scientific">Thalassobacillus hwangdonensis</name>
    <dbReference type="NCBI Taxonomy" id="546108"/>
    <lineage>
        <taxon>Bacteria</taxon>
        <taxon>Bacillati</taxon>
        <taxon>Bacillota</taxon>
        <taxon>Bacilli</taxon>
        <taxon>Bacillales</taxon>
        <taxon>Bacillaceae</taxon>
        <taxon>Thalassobacillus</taxon>
    </lineage>
</organism>
<evidence type="ECO:0000256" key="5">
    <source>
        <dbReference type="ARBA" id="ARBA00023136"/>
    </source>
</evidence>
<sequence length="635" mass="70912">MIEGMIINLAMIVAFPFLFWQLMGRITGESPLSKRRSALHIQLLSGALTGALGVILMSFSINVTSEVIIDLRHIAILIPALFFGIPATLTAAAIIALARILLFGSWTAVSITAGVGMIAIGVACGLISLLPMKQISKSLMMNVTSIGILTFIFYLTLAVFENEASLFISTSIVHAALSFTAGMAACYFSNHMFYHSELLANLKESNSQLKLLLKGFNAAVLVESPEGKVSLMNDKFKDLIGIKEYPPGEQGQHLHRQAETMFTSKEDYMKTVRRTRAARTPVTNEVLYHEDGRVFERDYAPIYTENNFFSGHLWSYRDVTEQKEMERRLRESKLRYASLFKHNQSATFSLDSKGNLTDFNEAAEQMSGFSSEELLGAPLRRLIRPAQRLKTQQHFAKILQGKSTTFESEIINRRGDLIQLNVNAAPIILDGRVIGIVGVAHDITEEKKWQQMLEESENLYRSLSNIDGLTGIPNRRSYDETLEREWRQAYRNGKPISMIMLDIDHFKSYNDTYGHLEGDECLRIISSTLEGALHRPSDFIARYGGEEFSVILPQTDRDGAKTVANSLHSSVVELGLPHESSLCMPYVTISLGVATAIPKTEDGYEELAQAADQALYEAKRNGRNTVHIHEKSTIQ</sequence>
<keyword evidence="11" id="KW-1185">Reference proteome</keyword>
<dbReference type="PROSITE" id="PS50112">
    <property type="entry name" value="PAS"/>
    <property type="match status" value="1"/>
</dbReference>
<evidence type="ECO:0000259" key="8">
    <source>
        <dbReference type="PROSITE" id="PS50113"/>
    </source>
</evidence>
<evidence type="ECO:0000256" key="1">
    <source>
        <dbReference type="ARBA" id="ARBA00004651"/>
    </source>
</evidence>
<keyword evidence="3 6" id="KW-0812">Transmembrane</keyword>
<evidence type="ECO:0000313" key="10">
    <source>
        <dbReference type="EMBL" id="MFD1019177.1"/>
    </source>
</evidence>
<dbReference type="PANTHER" id="PTHR45138">
    <property type="entry name" value="REGULATORY COMPONENTS OF SENSORY TRANSDUCTION SYSTEM"/>
    <property type="match status" value="1"/>
</dbReference>
<dbReference type="InterPro" id="IPR000014">
    <property type="entry name" value="PAS"/>
</dbReference>
<evidence type="ECO:0000256" key="4">
    <source>
        <dbReference type="ARBA" id="ARBA00022989"/>
    </source>
</evidence>
<dbReference type="SMART" id="SM00091">
    <property type="entry name" value="PAS"/>
    <property type="match status" value="1"/>
</dbReference>
<dbReference type="NCBIfam" id="TIGR00254">
    <property type="entry name" value="GGDEF"/>
    <property type="match status" value="1"/>
</dbReference>
<dbReference type="Gene3D" id="3.30.450.20">
    <property type="entry name" value="PAS domain"/>
    <property type="match status" value="2"/>
</dbReference>
<dbReference type="PROSITE" id="PS50887">
    <property type="entry name" value="GGDEF"/>
    <property type="match status" value="1"/>
</dbReference>
<dbReference type="EMBL" id="JBHTKL010000002">
    <property type="protein sequence ID" value="MFD1019177.1"/>
    <property type="molecule type" value="Genomic_DNA"/>
</dbReference>
<dbReference type="SUPFAM" id="SSF55785">
    <property type="entry name" value="PYP-like sensor domain (PAS domain)"/>
    <property type="match status" value="2"/>
</dbReference>
<dbReference type="PROSITE" id="PS50113">
    <property type="entry name" value="PAC"/>
    <property type="match status" value="2"/>
</dbReference>
<dbReference type="Pfam" id="PF13426">
    <property type="entry name" value="PAS_9"/>
    <property type="match status" value="1"/>
</dbReference>
<feature type="transmembrane region" description="Helical" evidence="6">
    <location>
        <begin position="139"/>
        <end position="160"/>
    </location>
</feature>
<evidence type="ECO:0000259" key="9">
    <source>
        <dbReference type="PROSITE" id="PS50887"/>
    </source>
</evidence>
<dbReference type="SMART" id="SM00267">
    <property type="entry name" value="GGDEF"/>
    <property type="match status" value="1"/>
</dbReference>
<dbReference type="InterPro" id="IPR050469">
    <property type="entry name" value="Diguanylate_Cyclase"/>
</dbReference>
<dbReference type="CDD" id="cd01949">
    <property type="entry name" value="GGDEF"/>
    <property type="match status" value="1"/>
</dbReference>
<feature type="domain" description="PAC" evidence="8">
    <location>
        <begin position="280"/>
        <end position="331"/>
    </location>
</feature>
<feature type="domain" description="GGDEF" evidence="9">
    <location>
        <begin position="494"/>
        <end position="631"/>
    </location>
</feature>
<dbReference type="SUPFAM" id="SSF55073">
    <property type="entry name" value="Nucleotide cyclase"/>
    <property type="match status" value="1"/>
</dbReference>
<dbReference type="InterPro" id="IPR029787">
    <property type="entry name" value="Nucleotide_cyclase"/>
</dbReference>
<dbReference type="InterPro" id="IPR000700">
    <property type="entry name" value="PAS-assoc_C"/>
</dbReference>
<comment type="caution">
    <text evidence="10">The sequence shown here is derived from an EMBL/GenBank/DDBJ whole genome shotgun (WGS) entry which is preliminary data.</text>
</comment>
<dbReference type="Pfam" id="PF07694">
    <property type="entry name" value="5TM-5TMR_LYT"/>
    <property type="match status" value="1"/>
</dbReference>
<keyword evidence="4 6" id="KW-1133">Transmembrane helix</keyword>
<dbReference type="InterPro" id="IPR035965">
    <property type="entry name" value="PAS-like_dom_sf"/>
</dbReference>
<evidence type="ECO:0000256" key="6">
    <source>
        <dbReference type="SAM" id="Phobius"/>
    </source>
</evidence>
<dbReference type="RefSeq" id="WP_386058598.1">
    <property type="nucleotide sequence ID" value="NZ_JBHTKL010000002.1"/>
</dbReference>
<dbReference type="NCBIfam" id="TIGR00229">
    <property type="entry name" value="sensory_box"/>
    <property type="match status" value="1"/>
</dbReference>
<gene>
    <name evidence="10" type="ORF">ACFQ2J_08225</name>
</gene>
<feature type="domain" description="PAC" evidence="8">
    <location>
        <begin position="404"/>
        <end position="455"/>
    </location>
</feature>
<dbReference type="InterPro" id="IPR043128">
    <property type="entry name" value="Rev_trsase/Diguanyl_cyclase"/>
</dbReference>
<dbReference type="GO" id="GO:0052621">
    <property type="term" value="F:diguanylate cyclase activity"/>
    <property type="evidence" value="ECO:0007669"/>
    <property type="project" value="UniProtKB-EC"/>
</dbReference>
<evidence type="ECO:0000313" key="11">
    <source>
        <dbReference type="Proteomes" id="UP001596990"/>
    </source>
</evidence>
<dbReference type="InterPro" id="IPR000160">
    <property type="entry name" value="GGDEF_dom"/>
</dbReference>
<proteinExistence type="predicted"/>
<dbReference type="PANTHER" id="PTHR45138:SF9">
    <property type="entry name" value="DIGUANYLATE CYCLASE DGCM-RELATED"/>
    <property type="match status" value="1"/>
</dbReference>
<accession>A0ABW3KZ75</accession>
<evidence type="ECO:0000256" key="3">
    <source>
        <dbReference type="ARBA" id="ARBA00022692"/>
    </source>
</evidence>
<dbReference type="Pfam" id="PF00989">
    <property type="entry name" value="PAS"/>
    <property type="match status" value="1"/>
</dbReference>
<dbReference type="Pfam" id="PF00990">
    <property type="entry name" value="GGDEF"/>
    <property type="match status" value="1"/>
</dbReference>
<dbReference type="CDD" id="cd00130">
    <property type="entry name" value="PAS"/>
    <property type="match status" value="1"/>
</dbReference>
<name>A0ABW3KZ75_9BACI</name>
<keyword evidence="5 6" id="KW-0472">Membrane</keyword>
<dbReference type="SMART" id="SM00086">
    <property type="entry name" value="PAC"/>
    <property type="match status" value="1"/>
</dbReference>
<feature type="domain" description="PAS" evidence="7">
    <location>
        <begin position="332"/>
        <end position="402"/>
    </location>
</feature>
<feature type="transmembrane region" description="Helical" evidence="6">
    <location>
        <begin position="5"/>
        <end position="23"/>
    </location>
</feature>
<feature type="transmembrane region" description="Helical" evidence="6">
    <location>
        <begin position="75"/>
        <end position="102"/>
    </location>
</feature>
<dbReference type="Proteomes" id="UP001596990">
    <property type="component" value="Unassembled WGS sequence"/>
</dbReference>
<keyword evidence="10" id="KW-0548">Nucleotidyltransferase</keyword>
<reference evidence="11" key="1">
    <citation type="journal article" date="2019" name="Int. J. Syst. Evol. Microbiol.">
        <title>The Global Catalogue of Microorganisms (GCM) 10K type strain sequencing project: providing services to taxonomists for standard genome sequencing and annotation.</title>
        <authorList>
            <consortium name="The Broad Institute Genomics Platform"/>
            <consortium name="The Broad Institute Genome Sequencing Center for Infectious Disease"/>
            <person name="Wu L."/>
            <person name="Ma J."/>
        </authorList>
    </citation>
    <scope>NUCLEOTIDE SEQUENCE [LARGE SCALE GENOMIC DNA]</scope>
    <source>
        <strain evidence="11">CCUG 56607</strain>
    </source>
</reference>
<feature type="transmembrane region" description="Helical" evidence="6">
    <location>
        <begin position="43"/>
        <end position="63"/>
    </location>
</feature>
<keyword evidence="10" id="KW-0808">Transferase</keyword>
<dbReference type="InterPro" id="IPR011620">
    <property type="entry name" value="Sig_transdc_His_kinase_LytS_TM"/>
</dbReference>
<evidence type="ECO:0000256" key="2">
    <source>
        <dbReference type="ARBA" id="ARBA00022475"/>
    </source>
</evidence>
<comment type="subcellular location">
    <subcellularLocation>
        <location evidence="1">Cell membrane</location>
        <topology evidence="1">Multi-pass membrane protein</topology>
    </subcellularLocation>
</comment>
<keyword evidence="2" id="KW-1003">Cell membrane</keyword>
<protein>
    <submittedName>
        <fullName evidence="10">Diguanylate cyclase domain-containing protein</fullName>
        <ecNumber evidence="10">2.7.7.65</ecNumber>
    </submittedName>
</protein>
<dbReference type="InterPro" id="IPR001610">
    <property type="entry name" value="PAC"/>
</dbReference>
<evidence type="ECO:0000259" key="7">
    <source>
        <dbReference type="PROSITE" id="PS50112"/>
    </source>
</evidence>
<feature type="transmembrane region" description="Helical" evidence="6">
    <location>
        <begin position="108"/>
        <end position="132"/>
    </location>
</feature>